<dbReference type="Pfam" id="PF01596">
    <property type="entry name" value="Methyltransf_3"/>
    <property type="match status" value="1"/>
</dbReference>
<dbReference type="EMBL" id="MAYW01000431">
    <property type="protein sequence ID" value="ODS29646.1"/>
    <property type="molecule type" value="Genomic_DNA"/>
</dbReference>
<proteinExistence type="predicted"/>
<dbReference type="PANTHER" id="PTHR10509">
    <property type="entry name" value="O-METHYLTRANSFERASE-RELATED"/>
    <property type="match status" value="1"/>
</dbReference>
<dbReference type="Proteomes" id="UP000094056">
    <property type="component" value="Unassembled WGS sequence"/>
</dbReference>
<dbReference type="EC" id="2.1.1.-" evidence="4"/>
<dbReference type="GO" id="GO:0008757">
    <property type="term" value="F:S-adenosylmethionine-dependent methyltransferase activity"/>
    <property type="evidence" value="ECO:0007669"/>
    <property type="project" value="TreeGrafter"/>
</dbReference>
<evidence type="ECO:0000313" key="5">
    <source>
        <dbReference type="Proteomes" id="UP000094056"/>
    </source>
</evidence>
<dbReference type="InterPro" id="IPR050362">
    <property type="entry name" value="Cation-dep_OMT"/>
</dbReference>
<dbReference type="GO" id="GO:0032259">
    <property type="term" value="P:methylation"/>
    <property type="evidence" value="ECO:0007669"/>
    <property type="project" value="UniProtKB-KW"/>
</dbReference>
<dbReference type="GO" id="GO:0008171">
    <property type="term" value="F:O-methyltransferase activity"/>
    <property type="evidence" value="ECO:0007669"/>
    <property type="project" value="InterPro"/>
</dbReference>
<dbReference type="Gene3D" id="3.40.50.150">
    <property type="entry name" value="Vaccinia Virus protein VP39"/>
    <property type="match status" value="1"/>
</dbReference>
<reference evidence="4 5" key="1">
    <citation type="submission" date="2016-07" db="EMBL/GenBank/DDBJ databases">
        <title>Draft genome of Scalindua rubra, obtained from a brine-seawater interface in the Red Sea, sheds light on salt adaptation in anammox bacteria.</title>
        <authorList>
            <person name="Speth D.R."/>
            <person name="Lagkouvardos I."/>
            <person name="Wang Y."/>
            <person name="Qian P.-Y."/>
            <person name="Dutilh B.E."/>
            <person name="Jetten M.S."/>
        </authorList>
    </citation>
    <scope>NUCLEOTIDE SEQUENCE [LARGE SCALE GENOMIC DNA]</scope>
    <source>
        <strain evidence="4">BSI-1</strain>
    </source>
</reference>
<dbReference type="InterPro" id="IPR002935">
    <property type="entry name" value="SAM_O-MeTrfase"/>
</dbReference>
<keyword evidence="1 4" id="KW-0489">Methyltransferase</keyword>
<protein>
    <submittedName>
        <fullName evidence="4">Putative O-methyltransferase</fullName>
        <ecNumber evidence="4">2.1.1.-</ecNumber>
    </submittedName>
</protein>
<dbReference type="PROSITE" id="PS51682">
    <property type="entry name" value="SAM_OMT_I"/>
    <property type="match status" value="1"/>
</dbReference>
<evidence type="ECO:0000256" key="2">
    <source>
        <dbReference type="ARBA" id="ARBA00022679"/>
    </source>
</evidence>
<dbReference type="AlphaFoldDB" id="A0A1E3X1Z9"/>
<dbReference type="PANTHER" id="PTHR10509:SF14">
    <property type="entry name" value="CAFFEOYL-COA O-METHYLTRANSFERASE 3-RELATED"/>
    <property type="match status" value="1"/>
</dbReference>
<sequence length="153" mass="17036">MGMFTGYSALKMAEALEEGGEVLSCEIDPANIAIARHYFDQVHWGKQITVLEGPALDSLANLAPPIDLVFIDADKANYLNYYKRAIELTRPEGIIILDNALWSGRVIEPGDDATQAIAKTNKFIQEDNRVWNVLLPIRDGLMVVQKKSDPLNH</sequence>
<organism evidence="4 5">
    <name type="scientific">Candidatus Scalindua rubra</name>
    <dbReference type="NCBI Taxonomy" id="1872076"/>
    <lineage>
        <taxon>Bacteria</taxon>
        <taxon>Pseudomonadati</taxon>
        <taxon>Planctomycetota</taxon>
        <taxon>Candidatus Brocadiia</taxon>
        <taxon>Candidatus Brocadiales</taxon>
        <taxon>Candidatus Scalinduaceae</taxon>
        <taxon>Candidatus Scalindua</taxon>
    </lineage>
</organism>
<name>A0A1E3X1Z9_9BACT</name>
<accession>A0A1E3X1Z9</accession>
<evidence type="ECO:0000256" key="3">
    <source>
        <dbReference type="ARBA" id="ARBA00022691"/>
    </source>
</evidence>
<keyword evidence="3" id="KW-0949">S-adenosyl-L-methionine</keyword>
<dbReference type="SUPFAM" id="SSF53335">
    <property type="entry name" value="S-adenosyl-L-methionine-dependent methyltransferases"/>
    <property type="match status" value="1"/>
</dbReference>
<evidence type="ECO:0000256" key="1">
    <source>
        <dbReference type="ARBA" id="ARBA00022603"/>
    </source>
</evidence>
<dbReference type="InterPro" id="IPR029063">
    <property type="entry name" value="SAM-dependent_MTases_sf"/>
</dbReference>
<evidence type="ECO:0000313" key="4">
    <source>
        <dbReference type="EMBL" id="ODS29646.1"/>
    </source>
</evidence>
<keyword evidence="2 4" id="KW-0808">Transferase</keyword>
<comment type="caution">
    <text evidence="4">The sequence shown here is derived from an EMBL/GenBank/DDBJ whole genome shotgun (WGS) entry which is preliminary data.</text>
</comment>
<gene>
    <name evidence="4" type="ORF">SCARUB_05256</name>
</gene>